<dbReference type="InterPro" id="IPR011990">
    <property type="entry name" value="TPR-like_helical_dom_sf"/>
</dbReference>
<gene>
    <name evidence="3" type="ORF">KOI35_11120</name>
</gene>
<feature type="region of interest" description="Disordered" evidence="1">
    <location>
        <begin position="528"/>
        <end position="552"/>
    </location>
</feature>
<dbReference type="Gene3D" id="1.25.40.10">
    <property type="entry name" value="Tetratricopeptide repeat domain"/>
    <property type="match status" value="2"/>
</dbReference>
<reference evidence="3 4" key="1">
    <citation type="submission" date="2021-06" db="EMBL/GenBank/DDBJ databases">
        <title>Actinoplanes lichenicola sp. nov., and Actinoplanes ovalisporus sp. nov., isolated from lichen in Thailand.</title>
        <authorList>
            <person name="Saeng-In P."/>
            <person name="Kanchanasin P."/>
            <person name="Yuki M."/>
            <person name="Kudo T."/>
            <person name="Ohkuma M."/>
            <person name="Phongsopitanun W."/>
            <person name="Tanasupawat S."/>
        </authorList>
    </citation>
    <scope>NUCLEOTIDE SEQUENCE [LARGE SCALE GENOMIC DNA]</scope>
    <source>
        <strain evidence="3 4">NBRC 110975</strain>
    </source>
</reference>
<dbReference type="InterPro" id="IPR027417">
    <property type="entry name" value="P-loop_NTPase"/>
</dbReference>
<evidence type="ECO:0000259" key="2">
    <source>
        <dbReference type="Pfam" id="PF00931"/>
    </source>
</evidence>
<dbReference type="InterPro" id="IPR053137">
    <property type="entry name" value="NLR-like"/>
</dbReference>
<dbReference type="Gene3D" id="3.40.50.300">
    <property type="entry name" value="P-loop containing nucleotide triphosphate hydrolases"/>
    <property type="match status" value="1"/>
</dbReference>
<proteinExistence type="predicted"/>
<organism evidence="3 4">
    <name type="scientific">Paractinoplanes bogorensis</name>
    <dbReference type="NCBI Taxonomy" id="1610840"/>
    <lineage>
        <taxon>Bacteria</taxon>
        <taxon>Bacillati</taxon>
        <taxon>Actinomycetota</taxon>
        <taxon>Actinomycetes</taxon>
        <taxon>Micromonosporales</taxon>
        <taxon>Micromonosporaceae</taxon>
        <taxon>Paractinoplanes</taxon>
    </lineage>
</organism>
<dbReference type="InterPro" id="IPR002182">
    <property type="entry name" value="NB-ARC"/>
</dbReference>
<dbReference type="Pfam" id="PF00931">
    <property type="entry name" value="NB-ARC"/>
    <property type="match status" value="1"/>
</dbReference>
<feature type="domain" description="NB-ARC" evidence="2">
    <location>
        <begin position="2"/>
        <end position="113"/>
    </location>
</feature>
<sequence>MVAGMGGVGKTQLAANLAEHLWQARAVDLLLWVTATSRDSVINTYAQADADLTGTDDPDPQRAAVRLLGWLASTGKRWLVILDDVADPQALAGLWPPDTRYGRTVVTTRRRDAALLDGRHLVDVGTFTPGQAADYLHGRLDPDRLAEADLLAADLGFLPLALAQAAIYIRDQDMTCAGYRDRLQRRRLDRMQPQVLPDGQQRAVTDTWGLSIELADTLTDRLAGVVLQLAAILDPNGIPSSLFTSQAAAGYYRQRLDRAVDGDDTRDAIRMLHRLGLADTVTDPDLDGELLRVHALVQRVVRESTPDPRQAALAHAAADALIQLWPDIERDTATDRLGQLLRVNTTALAAVAGGHLWHTLDGVGDAHAVFFQAGRSLGEIGLVAAAHGHFQQLHADVEQALGPDHRDTMNVRSDLARWRGEAGDPGGAATAFKQLFADNLRVLGPDHPDTLTARSNLARWRGLAGDAGGAATAYEQLLADYLRVLGPDHRHTMTIRANVAHWRGETGDPGGAATAFEQQLADDLRALGPDHPDTLNSRSNLAGWTGKAGDPSEAATKFEQLLTDQMRVLGPDHPDTLRTRANIAYWQGQAGDPRGATTKFEQLLTDQMRALGPDHPDTLRTRANIAYWQGQAGDPRGATTKLEQLLTDQMRALGPDHPDTLTTRANIAHWRGQAGDPREATTTFEQLLTDYIRVLGPDHPYTLTTRANIAYWRGRPATPAEQPPQKGSP</sequence>
<evidence type="ECO:0000313" key="3">
    <source>
        <dbReference type="EMBL" id="MBU2664041.1"/>
    </source>
</evidence>
<dbReference type="Pfam" id="PF13374">
    <property type="entry name" value="TPR_10"/>
    <property type="match status" value="4"/>
</dbReference>
<dbReference type="EMBL" id="JAHKKG010000003">
    <property type="protein sequence ID" value="MBU2664041.1"/>
    <property type="molecule type" value="Genomic_DNA"/>
</dbReference>
<evidence type="ECO:0000313" key="4">
    <source>
        <dbReference type="Proteomes" id="UP001519654"/>
    </source>
</evidence>
<accession>A0ABS5YLX0</accession>
<dbReference type="PANTHER" id="PTHR46082:SF6">
    <property type="entry name" value="AAA+ ATPASE DOMAIN-CONTAINING PROTEIN-RELATED"/>
    <property type="match status" value="1"/>
</dbReference>
<comment type="caution">
    <text evidence="3">The sequence shown here is derived from an EMBL/GenBank/DDBJ whole genome shotgun (WGS) entry which is preliminary data.</text>
</comment>
<protein>
    <submittedName>
        <fullName evidence="3">Tetratricopeptide repeat protein</fullName>
    </submittedName>
</protein>
<dbReference type="Proteomes" id="UP001519654">
    <property type="component" value="Unassembled WGS sequence"/>
</dbReference>
<evidence type="ECO:0000256" key="1">
    <source>
        <dbReference type="SAM" id="MobiDB-lite"/>
    </source>
</evidence>
<dbReference type="RefSeq" id="WP_215786239.1">
    <property type="nucleotide sequence ID" value="NZ_JAHKKG010000003.1"/>
</dbReference>
<dbReference type="PANTHER" id="PTHR46082">
    <property type="entry name" value="ATP/GTP-BINDING PROTEIN-RELATED"/>
    <property type="match status" value="1"/>
</dbReference>
<name>A0ABS5YLX0_9ACTN</name>
<dbReference type="SUPFAM" id="SSF52540">
    <property type="entry name" value="P-loop containing nucleoside triphosphate hydrolases"/>
    <property type="match status" value="1"/>
</dbReference>
<dbReference type="SUPFAM" id="SSF48452">
    <property type="entry name" value="TPR-like"/>
    <property type="match status" value="3"/>
</dbReference>
<keyword evidence="4" id="KW-1185">Reference proteome</keyword>